<feature type="region of interest" description="Disordered" evidence="6">
    <location>
        <begin position="213"/>
        <end position="234"/>
    </location>
</feature>
<evidence type="ECO:0000313" key="7">
    <source>
        <dbReference type="WBParaSite" id="TTAC_0000705401-mRNA-1"/>
    </source>
</evidence>
<dbReference type="WBParaSite" id="TTAC_0000705401-mRNA-1">
    <property type="protein sequence ID" value="TTAC_0000705401-mRNA-1"/>
    <property type="gene ID" value="TTAC_0000705401"/>
</dbReference>
<protein>
    <submittedName>
        <fullName evidence="7">J domain-containing protein</fullName>
    </submittedName>
</protein>
<dbReference type="GO" id="GO:0043124">
    <property type="term" value="P:negative regulation of canonical NF-kappaB signal transduction"/>
    <property type="evidence" value="ECO:0007669"/>
    <property type="project" value="InterPro"/>
</dbReference>
<keyword evidence="2" id="KW-0597">Phosphoprotein</keyword>
<evidence type="ECO:0000256" key="2">
    <source>
        <dbReference type="ARBA" id="ARBA00022553"/>
    </source>
</evidence>
<dbReference type="PANTHER" id="PTHR15263:SF1">
    <property type="entry name" value="NF-KAPPA-B INHIBITOR-LIKE PROTEIN 1"/>
    <property type="match status" value="1"/>
</dbReference>
<accession>A0A0R3X1H5</accession>
<proteinExistence type="predicted"/>
<name>A0A0R3X1H5_HYDTA</name>
<dbReference type="AlphaFoldDB" id="A0A0R3X1H5"/>
<comment type="subcellular location">
    <subcellularLocation>
        <location evidence="1">Nucleus</location>
    </subcellularLocation>
</comment>
<evidence type="ECO:0000256" key="1">
    <source>
        <dbReference type="ARBA" id="ARBA00004123"/>
    </source>
</evidence>
<evidence type="ECO:0000256" key="5">
    <source>
        <dbReference type="ARBA" id="ARBA00023242"/>
    </source>
</evidence>
<keyword evidence="5" id="KW-0539">Nucleus</keyword>
<evidence type="ECO:0000256" key="4">
    <source>
        <dbReference type="ARBA" id="ARBA00023043"/>
    </source>
</evidence>
<dbReference type="PANTHER" id="PTHR15263">
    <property type="entry name" value="I-KAPPA-B-LIKE PROTEIN IKBL"/>
    <property type="match status" value="1"/>
</dbReference>
<organism evidence="7">
    <name type="scientific">Hydatigena taeniaeformis</name>
    <name type="common">Feline tapeworm</name>
    <name type="synonym">Taenia taeniaeformis</name>
    <dbReference type="NCBI Taxonomy" id="6205"/>
    <lineage>
        <taxon>Eukaryota</taxon>
        <taxon>Metazoa</taxon>
        <taxon>Spiralia</taxon>
        <taxon>Lophotrochozoa</taxon>
        <taxon>Platyhelminthes</taxon>
        <taxon>Cestoda</taxon>
        <taxon>Eucestoda</taxon>
        <taxon>Cyclophyllidea</taxon>
        <taxon>Taeniidae</taxon>
        <taxon>Hydatigera</taxon>
    </lineage>
</organism>
<keyword evidence="3" id="KW-0677">Repeat</keyword>
<keyword evidence="4" id="KW-0040">ANK repeat</keyword>
<evidence type="ECO:0000256" key="3">
    <source>
        <dbReference type="ARBA" id="ARBA00022737"/>
    </source>
</evidence>
<dbReference type="InterPro" id="IPR038753">
    <property type="entry name" value="NFKBIL1"/>
</dbReference>
<dbReference type="GO" id="GO:0005634">
    <property type="term" value="C:nucleus"/>
    <property type="evidence" value="ECO:0007669"/>
    <property type="project" value="UniProtKB-SubCell"/>
</dbReference>
<sequence length="359" mass="40716">LMESNLELLYVRNNMGTSPSSLLERLWLLVSSDQRTKGDAVGMGGDDVRDGGSEVGGEEVALRHRKPSLFNLSPLCLPALHSLLAPLLSSTHARTCARLHLSFLSLSAKPFSRFARLYASLALHALAFLQPILMQCSLKDDLFGKVAPPKRRYNDAISEDAWRERLLDEVSADFPRHEEYFQGFSDTGTSSGDFFEDIGKEYEQKKRRCVYISRSESSQPSASTTYKKASTSDEEFRHRHAEELRKLGLVSPTSKSDVSVIPYEQYSERWQTFLRSGTNGTIPWPPLKVGDMEELLRFVGRSLLHLRQLQVDWHPDRFFSRLPSGVQRTEDLANRVTALSQFFNKAIAELRSYVENSKH</sequence>
<reference evidence="7" key="1">
    <citation type="submission" date="2017-02" db="UniProtKB">
        <authorList>
            <consortium name="WormBaseParasite"/>
        </authorList>
    </citation>
    <scope>IDENTIFICATION</scope>
</reference>
<evidence type="ECO:0000256" key="6">
    <source>
        <dbReference type="SAM" id="MobiDB-lite"/>
    </source>
</evidence>